<proteinExistence type="predicted"/>
<evidence type="ECO:0000313" key="2">
    <source>
        <dbReference type="EMBL" id="VFU48825.1"/>
    </source>
</evidence>
<sequence length="152" mass="16602">MSTTRQQDQLRSTSLNSASDNTMLPLATQEPPMKPPSLYLSCFSNSTLIYILVTPSFPLRIFKPSLLSSSLNPTSSPISMIFAALPPPALLMTTASRLNRQNLILDQPQFKLQTQSSIESKPQSSPKSSTSLSQRKPSMIKDIAIPPPATLN</sequence>
<dbReference type="AlphaFoldDB" id="A0A6N2M7V3"/>
<feature type="compositionally biased region" description="Low complexity" evidence="1">
    <location>
        <begin position="114"/>
        <end position="133"/>
    </location>
</feature>
<name>A0A6N2M7V3_SALVM</name>
<organism evidence="2">
    <name type="scientific">Salix viminalis</name>
    <name type="common">Common osier</name>
    <name type="synonym">Basket willow</name>
    <dbReference type="NCBI Taxonomy" id="40686"/>
    <lineage>
        <taxon>Eukaryota</taxon>
        <taxon>Viridiplantae</taxon>
        <taxon>Streptophyta</taxon>
        <taxon>Embryophyta</taxon>
        <taxon>Tracheophyta</taxon>
        <taxon>Spermatophyta</taxon>
        <taxon>Magnoliopsida</taxon>
        <taxon>eudicotyledons</taxon>
        <taxon>Gunneridae</taxon>
        <taxon>Pentapetalae</taxon>
        <taxon>rosids</taxon>
        <taxon>fabids</taxon>
        <taxon>Malpighiales</taxon>
        <taxon>Salicaceae</taxon>
        <taxon>Saliceae</taxon>
        <taxon>Salix</taxon>
    </lineage>
</organism>
<reference evidence="2" key="1">
    <citation type="submission" date="2019-03" db="EMBL/GenBank/DDBJ databases">
        <authorList>
            <person name="Mank J."/>
            <person name="Almeida P."/>
        </authorList>
    </citation>
    <scope>NUCLEOTIDE SEQUENCE</scope>
    <source>
        <strain evidence="2">78183</strain>
    </source>
</reference>
<dbReference type="EMBL" id="CAADRP010001707">
    <property type="protein sequence ID" value="VFU48825.1"/>
    <property type="molecule type" value="Genomic_DNA"/>
</dbReference>
<accession>A0A6N2M7V3</accession>
<feature type="region of interest" description="Disordered" evidence="1">
    <location>
        <begin position="114"/>
        <end position="152"/>
    </location>
</feature>
<feature type="region of interest" description="Disordered" evidence="1">
    <location>
        <begin position="1"/>
        <end position="31"/>
    </location>
</feature>
<protein>
    <submittedName>
        <fullName evidence="2">Uncharacterized protein</fullName>
    </submittedName>
</protein>
<evidence type="ECO:0000256" key="1">
    <source>
        <dbReference type="SAM" id="MobiDB-lite"/>
    </source>
</evidence>
<feature type="compositionally biased region" description="Polar residues" evidence="1">
    <location>
        <begin position="1"/>
        <end position="22"/>
    </location>
</feature>
<gene>
    <name evidence="2" type="ORF">SVIM_LOCUS321390</name>
</gene>